<name>A0ABT5FRK0_9ACTN</name>
<evidence type="ECO:0000313" key="3">
    <source>
        <dbReference type="Proteomes" id="UP001221328"/>
    </source>
</evidence>
<evidence type="ECO:0000313" key="2">
    <source>
        <dbReference type="EMBL" id="MDC2955146.1"/>
    </source>
</evidence>
<comment type="caution">
    <text evidence="2">The sequence shown here is derived from an EMBL/GenBank/DDBJ whole genome shotgun (WGS) entry which is preliminary data.</text>
</comment>
<feature type="compositionally biased region" description="Low complexity" evidence="1">
    <location>
        <begin position="23"/>
        <end position="32"/>
    </location>
</feature>
<reference evidence="2 3" key="1">
    <citation type="journal article" date="2015" name="Int. J. Syst. Evol. Microbiol.">
        <title>Streptomyces gilvifuscus sp. nov., an actinomycete that produces antibacterial compounds isolated from soil.</title>
        <authorList>
            <person name="Nguyen T.M."/>
            <person name="Kim J."/>
        </authorList>
    </citation>
    <scope>NUCLEOTIDE SEQUENCE [LARGE SCALE GENOMIC DNA]</scope>
    <source>
        <strain evidence="2 3">T113</strain>
    </source>
</reference>
<feature type="compositionally biased region" description="Basic residues" evidence="1">
    <location>
        <begin position="8"/>
        <end position="22"/>
    </location>
</feature>
<feature type="region of interest" description="Disordered" evidence="1">
    <location>
        <begin position="1"/>
        <end position="32"/>
    </location>
</feature>
<evidence type="ECO:0008006" key="4">
    <source>
        <dbReference type="Google" id="ProtNLM"/>
    </source>
</evidence>
<sequence length="95" mass="10247">MEITAQAGHRRPRHPQHPHGKARTAMSARAPRARRLLAATALALLALTVTGCKDGTGVRDEGPATGHAQPLRHPVPEHAKRPSGREHRPDGLEAR</sequence>
<dbReference type="Proteomes" id="UP001221328">
    <property type="component" value="Unassembled WGS sequence"/>
</dbReference>
<gene>
    <name evidence="2" type="ORF">PO587_11795</name>
</gene>
<keyword evidence="3" id="KW-1185">Reference proteome</keyword>
<evidence type="ECO:0000256" key="1">
    <source>
        <dbReference type="SAM" id="MobiDB-lite"/>
    </source>
</evidence>
<feature type="region of interest" description="Disordered" evidence="1">
    <location>
        <begin position="53"/>
        <end position="95"/>
    </location>
</feature>
<organism evidence="2 3">
    <name type="scientific">Streptomyces gilvifuscus</name>
    <dbReference type="NCBI Taxonomy" id="1550617"/>
    <lineage>
        <taxon>Bacteria</taxon>
        <taxon>Bacillati</taxon>
        <taxon>Actinomycetota</taxon>
        <taxon>Actinomycetes</taxon>
        <taxon>Kitasatosporales</taxon>
        <taxon>Streptomycetaceae</taxon>
        <taxon>Streptomyces</taxon>
    </lineage>
</organism>
<feature type="compositionally biased region" description="Basic and acidic residues" evidence="1">
    <location>
        <begin position="74"/>
        <end position="95"/>
    </location>
</feature>
<protein>
    <recommendedName>
        <fullName evidence="4">Lipoprotein</fullName>
    </recommendedName>
</protein>
<dbReference type="EMBL" id="JAQOSK010000004">
    <property type="protein sequence ID" value="MDC2955146.1"/>
    <property type="molecule type" value="Genomic_DNA"/>
</dbReference>
<dbReference type="RefSeq" id="WP_272175165.1">
    <property type="nucleotide sequence ID" value="NZ_JAQOSK010000004.1"/>
</dbReference>
<accession>A0ABT5FRK0</accession>
<proteinExistence type="predicted"/>